<evidence type="ECO:0000259" key="4">
    <source>
        <dbReference type="Pfam" id="PF08545"/>
    </source>
</evidence>
<reference evidence="5 6" key="1">
    <citation type="submission" date="2017-11" db="EMBL/GenBank/DDBJ databases">
        <title>Evolution of Phototrophy in the Chloroflexi Phylum Driven by Horizontal Gene Transfer.</title>
        <authorList>
            <person name="Ward L.M."/>
            <person name="Hemp J."/>
            <person name="Shih P.M."/>
            <person name="Mcglynn S.E."/>
            <person name="Fischer W."/>
        </authorList>
    </citation>
    <scope>NUCLEOTIDE SEQUENCE [LARGE SCALE GENOMIC DNA]</scope>
    <source>
        <strain evidence="5">CP2_2F</strain>
    </source>
</reference>
<dbReference type="SUPFAM" id="SSF53901">
    <property type="entry name" value="Thiolase-like"/>
    <property type="match status" value="2"/>
</dbReference>
<dbReference type="GO" id="GO:0006633">
    <property type="term" value="P:fatty acid biosynthetic process"/>
    <property type="evidence" value="ECO:0007669"/>
    <property type="project" value="InterPro"/>
</dbReference>
<evidence type="ECO:0000256" key="2">
    <source>
        <dbReference type="ARBA" id="ARBA00023315"/>
    </source>
</evidence>
<dbReference type="NCBIfam" id="NF005308">
    <property type="entry name" value="PRK06840.1"/>
    <property type="match status" value="1"/>
</dbReference>
<feature type="domain" description="Beta-ketoacyl-[acyl-carrier-protein] synthase III C-terminal" evidence="3">
    <location>
        <begin position="246"/>
        <end position="333"/>
    </location>
</feature>
<dbReference type="InterPro" id="IPR013751">
    <property type="entry name" value="ACP_syn_III_N"/>
</dbReference>
<keyword evidence="2" id="KW-0012">Acyltransferase</keyword>
<dbReference type="Pfam" id="PF08541">
    <property type="entry name" value="ACP_syn_III_C"/>
    <property type="match status" value="1"/>
</dbReference>
<feature type="domain" description="Beta-ketoacyl-[acyl-carrier-protein] synthase III N-terminal" evidence="4">
    <location>
        <begin position="108"/>
        <end position="189"/>
    </location>
</feature>
<dbReference type="PANTHER" id="PTHR34069:SF2">
    <property type="entry name" value="BETA-KETOACYL-[ACYL-CARRIER-PROTEIN] SYNTHASE III"/>
    <property type="match status" value="1"/>
</dbReference>
<dbReference type="PANTHER" id="PTHR34069">
    <property type="entry name" value="3-OXOACYL-[ACYL-CARRIER-PROTEIN] SYNTHASE 3"/>
    <property type="match status" value="1"/>
</dbReference>
<keyword evidence="1" id="KW-0808">Transferase</keyword>
<dbReference type="Proteomes" id="UP000228921">
    <property type="component" value="Unassembled WGS sequence"/>
</dbReference>
<sequence length="336" mass="35984">MTSIGILGIGTYFPAQIETAADLAPRTGIPEPVLREKMGIRQRRVAAAHETVSHMATQAALRALESAKLAPEQIDLVISHGSEYKDHNVWSAAAKIQHNIGAHNAFAFDLYALCAAAPIAMQAARGMMLADPSLRHVLLVAASRENDLVNFRNERVRFMYNFGSGAGAMVLKRDAEHNPIIGMAAITDGSLSETVTLSRAPEAVGDAAEHGDLCGRLEVNQPEYMAERLGAVSLENFVRVIRGAVEKGGASLSDVRFLGITHMKRSFYLEILKAIGLSAEQSVYLEDYGHVQSADQALALQLGLAQGKIKAGDLVVLAGAGVGYTWSAAAIQWTQP</sequence>
<dbReference type="InterPro" id="IPR016039">
    <property type="entry name" value="Thiolase-like"/>
</dbReference>
<dbReference type="Gene3D" id="3.40.47.10">
    <property type="match status" value="1"/>
</dbReference>
<dbReference type="AlphaFoldDB" id="A0A2M8NZU0"/>
<proteinExistence type="predicted"/>
<dbReference type="GO" id="GO:0044550">
    <property type="term" value="P:secondary metabolite biosynthetic process"/>
    <property type="evidence" value="ECO:0007669"/>
    <property type="project" value="TreeGrafter"/>
</dbReference>
<dbReference type="GO" id="GO:0004315">
    <property type="term" value="F:3-oxoacyl-[acyl-carrier-protein] synthase activity"/>
    <property type="evidence" value="ECO:0007669"/>
    <property type="project" value="InterPro"/>
</dbReference>
<evidence type="ECO:0000256" key="1">
    <source>
        <dbReference type="ARBA" id="ARBA00022679"/>
    </source>
</evidence>
<name>A0A2M8NZU0_9CHLR</name>
<organism evidence="5 6">
    <name type="scientific">Candidatus Thermofonsia Clade 1 bacterium</name>
    <dbReference type="NCBI Taxonomy" id="2364210"/>
    <lineage>
        <taxon>Bacteria</taxon>
        <taxon>Bacillati</taxon>
        <taxon>Chloroflexota</taxon>
        <taxon>Candidatus Thermofontia</taxon>
        <taxon>Candidatus Thermofonsia Clade 1</taxon>
    </lineage>
</organism>
<accession>A0A2M8NZU0</accession>
<dbReference type="EMBL" id="PGTK01000006">
    <property type="protein sequence ID" value="PJF30812.1"/>
    <property type="molecule type" value="Genomic_DNA"/>
</dbReference>
<dbReference type="InterPro" id="IPR013747">
    <property type="entry name" value="ACP_syn_III_C"/>
</dbReference>
<dbReference type="Pfam" id="PF08545">
    <property type="entry name" value="ACP_syn_III"/>
    <property type="match status" value="1"/>
</dbReference>
<evidence type="ECO:0000313" key="6">
    <source>
        <dbReference type="Proteomes" id="UP000228921"/>
    </source>
</evidence>
<comment type="caution">
    <text evidence="5">The sequence shown here is derived from an EMBL/GenBank/DDBJ whole genome shotgun (WGS) entry which is preliminary data.</text>
</comment>
<evidence type="ECO:0000259" key="3">
    <source>
        <dbReference type="Pfam" id="PF08541"/>
    </source>
</evidence>
<evidence type="ECO:0000313" key="5">
    <source>
        <dbReference type="EMBL" id="PJF30812.1"/>
    </source>
</evidence>
<protein>
    <submittedName>
        <fullName evidence="5">Beta-ketoacyl-ACP synthase</fullName>
    </submittedName>
</protein>
<gene>
    <name evidence="5" type="ORF">CUN51_06405</name>
</gene>